<feature type="region of interest" description="Disordered" evidence="1">
    <location>
        <begin position="196"/>
        <end position="260"/>
    </location>
</feature>
<dbReference type="EMBL" id="NHMK01000023">
    <property type="protein sequence ID" value="OWL94624.1"/>
    <property type="molecule type" value="Genomic_DNA"/>
</dbReference>
<proteinExistence type="predicted"/>
<protein>
    <submittedName>
        <fullName evidence="2">Uncharacterized protein</fullName>
    </submittedName>
</protein>
<feature type="compositionally biased region" description="Low complexity" evidence="1">
    <location>
        <begin position="248"/>
        <end position="260"/>
    </location>
</feature>
<evidence type="ECO:0000313" key="2">
    <source>
        <dbReference type="EMBL" id="OWL94624.1"/>
    </source>
</evidence>
<sequence length="523" mass="56227">MRWSTFMSTEDLVIVSQPTGSRTLALRESYLAICDGDSTKALLLNANERWYRYKLKEREQSRHRNRVSRDAGEPEHADEGLWVFMSGEQWAAEILGVAEVKSVRRKLDSLVEQGFLKVRDNPHKRWDKKKQWLFMRGKVQAAVDAWAAARASLPDIEPGPSDDLPPEGPGPGRPENSGPADQDTAATSIRTIVRMQEDRVESPSGQLSECTRTKGSSNTTGFLHRDLSLESFSGGEHNVPSDARAHTPAEPTAPVAEPTTAPVTTTVAAREALGGLSTPVAEVAVVSPDGEAADAAITDTELDFLFGNQAPATQEPETVTEVQEVPGGPAASRGAQEAQEGPSDPDLAPHDPESTRRVLTPALGGPKKLTALMSETPPGLKAGSRQDWVTRIRPERAGQIIATARLEAGADNPWTYIIRHLDQEIGAQIRHGTAGQGSVAVVPNGASLDPAAPLEVVADVAPTDGYSVGARWQARSGGEVITIARTSQTPTRNGSVTLYHLSNGQELKAFELMSRYDQLKASA</sequence>
<gene>
    <name evidence="2" type="ORF">CBQ26_15125</name>
</gene>
<keyword evidence="3" id="KW-1185">Reference proteome</keyword>
<feature type="compositionally biased region" description="Basic and acidic residues" evidence="1">
    <location>
        <begin position="347"/>
        <end position="356"/>
    </location>
</feature>
<name>A0A246BHF7_9DEIO</name>
<accession>A0A246BHF7</accession>
<organism evidence="2 3">
    <name type="scientific">Deinococcus indicus</name>
    <dbReference type="NCBI Taxonomy" id="223556"/>
    <lineage>
        <taxon>Bacteria</taxon>
        <taxon>Thermotogati</taxon>
        <taxon>Deinococcota</taxon>
        <taxon>Deinococci</taxon>
        <taxon>Deinococcales</taxon>
        <taxon>Deinococcaceae</taxon>
        <taxon>Deinococcus</taxon>
    </lineage>
</organism>
<feature type="compositionally biased region" description="Low complexity" evidence="1">
    <location>
        <begin position="312"/>
        <end position="326"/>
    </location>
</feature>
<dbReference type="Proteomes" id="UP000197208">
    <property type="component" value="Unassembled WGS sequence"/>
</dbReference>
<comment type="caution">
    <text evidence="2">The sequence shown here is derived from an EMBL/GenBank/DDBJ whole genome shotgun (WGS) entry which is preliminary data.</text>
</comment>
<dbReference type="AlphaFoldDB" id="A0A246BHF7"/>
<feature type="region of interest" description="Disordered" evidence="1">
    <location>
        <begin position="153"/>
        <end position="183"/>
    </location>
</feature>
<evidence type="ECO:0000256" key="1">
    <source>
        <dbReference type="SAM" id="MobiDB-lite"/>
    </source>
</evidence>
<feature type="compositionally biased region" description="Polar residues" evidence="1">
    <location>
        <begin position="203"/>
        <end position="221"/>
    </location>
</feature>
<evidence type="ECO:0000313" key="3">
    <source>
        <dbReference type="Proteomes" id="UP000197208"/>
    </source>
</evidence>
<reference evidence="2 3" key="1">
    <citation type="submission" date="2017-05" db="EMBL/GenBank/DDBJ databases">
        <title>De novo genome assembly of Deniococcus indicus strain DR1.</title>
        <authorList>
            <person name="Chauhan D."/>
            <person name="Yennamalli R.M."/>
            <person name="Priyadarshini R."/>
        </authorList>
    </citation>
    <scope>NUCLEOTIDE SEQUENCE [LARGE SCALE GENOMIC DNA]</scope>
    <source>
        <strain evidence="2 3">DR1</strain>
    </source>
</reference>
<feature type="region of interest" description="Disordered" evidence="1">
    <location>
        <begin position="312"/>
        <end position="385"/>
    </location>
</feature>